<dbReference type="PANTHER" id="PTHR23407">
    <property type="entry name" value="ATPASE INHIBITOR/5-FORMYLTETRAHYDROFOLATE CYCLO-LIGASE"/>
    <property type="match status" value="1"/>
</dbReference>
<dbReference type="Proteomes" id="UP000014975">
    <property type="component" value="Unassembled WGS sequence"/>
</dbReference>
<evidence type="ECO:0000256" key="4">
    <source>
        <dbReference type="PIRSR" id="PIRSR006806-1"/>
    </source>
</evidence>
<dbReference type="PIRSF" id="PIRSF006806">
    <property type="entry name" value="FTHF_cligase"/>
    <property type="match status" value="1"/>
</dbReference>
<dbReference type="PANTHER" id="PTHR23407:SF1">
    <property type="entry name" value="5-FORMYLTETRAHYDROFOLATE CYCLO-LIGASE"/>
    <property type="match status" value="1"/>
</dbReference>
<dbReference type="PATRIC" id="fig|1121439.3.peg.2379"/>
<keyword evidence="7" id="KW-1185">Reference proteome</keyword>
<dbReference type="GO" id="GO:0005524">
    <property type="term" value="F:ATP binding"/>
    <property type="evidence" value="ECO:0007669"/>
    <property type="project" value="UniProtKB-KW"/>
</dbReference>
<evidence type="ECO:0000313" key="6">
    <source>
        <dbReference type="EMBL" id="EPR31417.1"/>
    </source>
</evidence>
<comment type="catalytic activity">
    <reaction evidence="5">
        <text>(6S)-5-formyl-5,6,7,8-tetrahydrofolate + ATP = (6R)-5,10-methenyltetrahydrofolate + ADP + phosphate</text>
        <dbReference type="Rhea" id="RHEA:10488"/>
        <dbReference type="ChEBI" id="CHEBI:30616"/>
        <dbReference type="ChEBI" id="CHEBI:43474"/>
        <dbReference type="ChEBI" id="CHEBI:57455"/>
        <dbReference type="ChEBI" id="CHEBI:57457"/>
        <dbReference type="ChEBI" id="CHEBI:456216"/>
        <dbReference type="EC" id="6.3.3.2"/>
    </reaction>
</comment>
<comment type="cofactor">
    <cofactor evidence="5">
        <name>Mg(2+)</name>
        <dbReference type="ChEBI" id="CHEBI:18420"/>
    </cofactor>
</comment>
<dbReference type="AlphaFoldDB" id="S7T2W6"/>
<dbReference type="GO" id="GO:0046872">
    <property type="term" value="F:metal ion binding"/>
    <property type="evidence" value="ECO:0007669"/>
    <property type="project" value="UniProtKB-KW"/>
</dbReference>
<keyword evidence="5" id="KW-0479">Metal-binding</keyword>
<evidence type="ECO:0000256" key="2">
    <source>
        <dbReference type="ARBA" id="ARBA00022741"/>
    </source>
</evidence>
<dbReference type="InterPro" id="IPR024185">
    <property type="entry name" value="FTHF_cligase-like_sf"/>
</dbReference>
<evidence type="ECO:0000256" key="1">
    <source>
        <dbReference type="ARBA" id="ARBA00010638"/>
    </source>
</evidence>
<feature type="binding site" evidence="4">
    <location>
        <begin position="9"/>
        <end position="13"/>
    </location>
    <ligand>
        <name>ATP</name>
        <dbReference type="ChEBI" id="CHEBI:30616"/>
    </ligand>
</feature>
<reference evidence="6 7" key="1">
    <citation type="journal article" date="2013" name="Genome Announc.">
        <title>Draft genome sequences for three mercury-methylating, sulfate-reducing bacteria.</title>
        <authorList>
            <person name="Brown S.D."/>
            <person name="Hurt R.A.Jr."/>
            <person name="Gilmour C.C."/>
            <person name="Elias D.A."/>
        </authorList>
    </citation>
    <scope>NUCLEOTIDE SEQUENCE [LARGE SCALE GENOMIC DNA]</scope>
    <source>
        <strain evidence="6 7">DSM 16529</strain>
    </source>
</reference>
<sequence>MKTFAMDHKQAVRAAMLARRSSQPDAERMALSRRIQKRILALPSVAQAREVLLYAPVRGEVDTDMLRDALWKRGVRVLLPRCRPHEAGCLDLHRVTCVGELGSGKYGIPEPDPAVCELIEAAQPDVAIVPGVAFDRTGARLGMGGGFYDRLLARMPETAAIAPAFGFQLLDEVPSDTWDRRMHFIVTESETIEVAS</sequence>
<dbReference type="EMBL" id="ATHI01000029">
    <property type="protein sequence ID" value="EPR31417.1"/>
    <property type="molecule type" value="Genomic_DNA"/>
</dbReference>
<dbReference type="Gene3D" id="3.40.50.10420">
    <property type="entry name" value="NagB/RpiA/CoA transferase-like"/>
    <property type="match status" value="1"/>
</dbReference>
<gene>
    <name evidence="6" type="ORF">dsat_1006</name>
</gene>
<dbReference type="GO" id="GO:0030272">
    <property type="term" value="F:5-formyltetrahydrofolate cyclo-ligase activity"/>
    <property type="evidence" value="ECO:0007669"/>
    <property type="project" value="UniProtKB-EC"/>
</dbReference>
<dbReference type="GO" id="GO:0035999">
    <property type="term" value="P:tetrahydrofolate interconversion"/>
    <property type="evidence" value="ECO:0007669"/>
    <property type="project" value="TreeGrafter"/>
</dbReference>
<dbReference type="InterPro" id="IPR002698">
    <property type="entry name" value="FTHF_cligase"/>
</dbReference>
<keyword evidence="5" id="KW-0460">Magnesium</keyword>
<dbReference type="EC" id="6.3.3.2" evidence="5"/>
<keyword evidence="6" id="KW-0436">Ligase</keyword>
<dbReference type="GO" id="GO:0009396">
    <property type="term" value="P:folic acid-containing compound biosynthetic process"/>
    <property type="evidence" value="ECO:0007669"/>
    <property type="project" value="TreeGrafter"/>
</dbReference>
<dbReference type="NCBIfam" id="TIGR02727">
    <property type="entry name" value="MTHFS_bact"/>
    <property type="match status" value="1"/>
</dbReference>
<name>S7T2W6_9BACT</name>
<keyword evidence="2 4" id="KW-0547">Nucleotide-binding</keyword>
<protein>
    <recommendedName>
        <fullName evidence="5">5-formyltetrahydrofolate cyclo-ligase</fullName>
        <ecNumber evidence="5">6.3.3.2</ecNumber>
    </recommendedName>
</protein>
<dbReference type="eggNOG" id="COG0212">
    <property type="taxonomic scope" value="Bacteria"/>
</dbReference>
<dbReference type="InterPro" id="IPR037171">
    <property type="entry name" value="NagB/RpiA_transferase-like"/>
</dbReference>
<comment type="similarity">
    <text evidence="1 5">Belongs to the 5-formyltetrahydrofolate cyclo-ligase family.</text>
</comment>
<feature type="binding site" evidence="4">
    <location>
        <begin position="140"/>
        <end position="148"/>
    </location>
    <ligand>
        <name>ATP</name>
        <dbReference type="ChEBI" id="CHEBI:30616"/>
    </ligand>
</feature>
<dbReference type="SUPFAM" id="SSF100950">
    <property type="entry name" value="NagB/RpiA/CoA transferase-like"/>
    <property type="match status" value="1"/>
</dbReference>
<keyword evidence="3 4" id="KW-0067">ATP-binding</keyword>
<dbReference type="STRING" id="1121439.dsat_1006"/>
<feature type="binding site" evidence="4">
    <location>
        <position position="60"/>
    </location>
    <ligand>
        <name>substrate</name>
    </ligand>
</feature>
<proteinExistence type="inferred from homology"/>
<evidence type="ECO:0000313" key="7">
    <source>
        <dbReference type="Proteomes" id="UP000014975"/>
    </source>
</evidence>
<dbReference type="Pfam" id="PF01812">
    <property type="entry name" value="5-FTHF_cyc-lig"/>
    <property type="match status" value="1"/>
</dbReference>
<evidence type="ECO:0000256" key="5">
    <source>
        <dbReference type="RuleBase" id="RU361279"/>
    </source>
</evidence>
<evidence type="ECO:0000256" key="3">
    <source>
        <dbReference type="ARBA" id="ARBA00022840"/>
    </source>
</evidence>
<organism evidence="6 7">
    <name type="scientific">Alkalidesulfovibrio alkalitolerans DSM 16529</name>
    <dbReference type="NCBI Taxonomy" id="1121439"/>
    <lineage>
        <taxon>Bacteria</taxon>
        <taxon>Pseudomonadati</taxon>
        <taxon>Thermodesulfobacteriota</taxon>
        <taxon>Desulfovibrionia</taxon>
        <taxon>Desulfovibrionales</taxon>
        <taxon>Desulfovibrionaceae</taxon>
        <taxon>Alkalidesulfovibrio</taxon>
    </lineage>
</organism>
<comment type="caution">
    <text evidence="6">The sequence shown here is derived from an EMBL/GenBank/DDBJ whole genome shotgun (WGS) entry which is preliminary data.</text>
</comment>
<accession>S7T2W6</accession>